<dbReference type="GO" id="GO:0016757">
    <property type="term" value="F:glycosyltransferase activity"/>
    <property type="evidence" value="ECO:0007669"/>
    <property type="project" value="UniProtKB-KW"/>
</dbReference>
<comment type="similarity">
    <text evidence="5">Belongs to the CitG/MdcB family.</text>
</comment>
<reference evidence="6 7" key="1">
    <citation type="submission" date="2019-06" db="EMBL/GenBank/DDBJ databases">
        <title>Genome sequence of Janthinobacterium lividum UCD_MED1.</title>
        <authorList>
            <person name="De Leon M.E."/>
            <person name="Jospin G."/>
        </authorList>
    </citation>
    <scope>NUCLEOTIDE SEQUENCE [LARGE SCALE GENOMIC DNA]</scope>
    <source>
        <strain evidence="6 7">UCD_MED1</strain>
    </source>
</reference>
<dbReference type="NCBIfam" id="TIGR03132">
    <property type="entry name" value="malonate_mdcB"/>
    <property type="match status" value="1"/>
</dbReference>
<keyword evidence="2 5" id="KW-0808">Transferase</keyword>
<dbReference type="NCBIfam" id="NF002315">
    <property type="entry name" value="PRK01237.1"/>
    <property type="match status" value="1"/>
</dbReference>
<organism evidence="6 7">
    <name type="scientific">Janthinobacterium lividum</name>
    <dbReference type="NCBI Taxonomy" id="29581"/>
    <lineage>
        <taxon>Bacteria</taxon>
        <taxon>Pseudomonadati</taxon>
        <taxon>Pseudomonadota</taxon>
        <taxon>Betaproteobacteria</taxon>
        <taxon>Burkholderiales</taxon>
        <taxon>Oxalobacteraceae</taxon>
        <taxon>Janthinobacterium</taxon>
    </lineage>
</organism>
<name>A0A5C4NJU0_9BURK</name>
<sequence length="311" mass="31614">MVGRPVSTTRQIQELVMIAMSTMMTMTPVRERCAALGRQVLQALLDEVTLTPKPGLVDLRSRGAHTDLNWALMCHSACVLEPVFAAMADAGAQSEDDDLLRQRIGAIGRDGEALMLAATGGVNTHRGAIWALGLLVTAAAQQGARGGSLAPQAVAARAGALARLHDRGAPGATGNKGELACRQYQVDGARGQARSGFPLVTGAGLPALHASRARGDNETTARLNALLAIVSQLDDTCVLSRGGESALLALQAGAARVLAAGGAATAAGTEALLALEAVALARGVSPGGAADLLAATLFLDRLTEGEAHGNA</sequence>
<comment type="caution">
    <text evidence="6">The sequence shown here is derived from an EMBL/GenBank/DDBJ whole genome shotgun (WGS) entry which is preliminary data.</text>
</comment>
<dbReference type="Proteomes" id="UP000305681">
    <property type="component" value="Unassembled WGS sequence"/>
</dbReference>
<evidence type="ECO:0000256" key="1">
    <source>
        <dbReference type="ARBA" id="ARBA00001210"/>
    </source>
</evidence>
<dbReference type="Gene3D" id="1.10.4200.10">
    <property type="entry name" value="Triphosphoribosyl-dephospho-CoA protein"/>
    <property type="match status" value="2"/>
</dbReference>
<evidence type="ECO:0000256" key="5">
    <source>
        <dbReference type="HAMAP-Rule" id="MF_01883"/>
    </source>
</evidence>
<comment type="catalytic activity">
    <reaction evidence="1 5">
        <text>3'-dephospho-CoA + ATP = 2'-(5''-triphospho-alpha-D-ribosyl)-3'-dephospho-CoA + adenine</text>
        <dbReference type="Rhea" id="RHEA:15117"/>
        <dbReference type="ChEBI" id="CHEBI:16708"/>
        <dbReference type="ChEBI" id="CHEBI:30616"/>
        <dbReference type="ChEBI" id="CHEBI:57328"/>
        <dbReference type="ChEBI" id="CHEBI:61378"/>
        <dbReference type="EC" id="2.4.2.52"/>
    </reaction>
</comment>
<dbReference type="HAMAP" id="MF_01883">
    <property type="entry name" value="MdcB"/>
    <property type="match status" value="1"/>
</dbReference>
<dbReference type="GO" id="GO:0046917">
    <property type="term" value="F:triphosphoribosyl-dephospho-CoA synthase activity"/>
    <property type="evidence" value="ECO:0007669"/>
    <property type="project" value="UniProtKB-UniRule"/>
</dbReference>
<dbReference type="PANTHER" id="PTHR30201">
    <property type="entry name" value="TRIPHOSPHORIBOSYL-DEPHOSPHO-COA SYNTHASE"/>
    <property type="match status" value="1"/>
</dbReference>
<dbReference type="PANTHER" id="PTHR30201:SF2">
    <property type="entry name" value="2-(5''-TRIPHOSPHORIBOSYL)-3'-DEPHOSPHOCOENZYME-A SYNTHASE"/>
    <property type="match status" value="1"/>
</dbReference>
<keyword evidence="3 5" id="KW-0547">Nucleotide-binding</keyword>
<dbReference type="AlphaFoldDB" id="A0A5C4NJU0"/>
<dbReference type="Pfam" id="PF01874">
    <property type="entry name" value="CitG"/>
    <property type="match status" value="1"/>
</dbReference>
<dbReference type="GO" id="GO:0005524">
    <property type="term" value="F:ATP binding"/>
    <property type="evidence" value="ECO:0007669"/>
    <property type="project" value="UniProtKB-KW"/>
</dbReference>
<dbReference type="InterPro" id="IPR017555">
    <property type="entry name" value="TriPribosyl-deP-CoA_syn"/>
</dbReference>
<evidence type="ECO:0000256" key="3">
    <source>
        <dbReference type="ARBA" id="ARBA00022741"/>
    </source>
</evidence>
<evidence type="ECO:0000313" key="7">
    <source>
        <dbReference type="Proteomes" id="UP000305681"/>
    </source>
</evidence>
<dbReference type="GO" id="GO:0051191">
    <property type="term" value="P:prosthetic group biosynthetic process"/>
    <property type="evidence" value="ECO:0007669"/>
    <property type="project" value="TreeGrafter"/>
</dbReference>
<evidence type="ECO:0000313" key="6">
    <source>
        <dbReference type="EMBL" id="TNC75071.1"/>
    </source>
</evidence>
<comment type="function">
    <text evidence="5">Involved in the formation of 2-(5''-phosphoribosyl)-3'-dephosphocoenzyme-A, the prosthetic group of the acyl-carrier protein of the malonate decarboxylase.</text>
</comment>
<proteinExistence type="inferred from homology"/>
<keyword evidence="6" id="KW-0328">Glycosyltransferase</keyword>
<protein>
    <recommendedName>
        <fullName evidence="5">Probable 2-(5''-triphosphoribosyl)-3'-dephosphocoenzyme-A synthase</fullName>
        <shortName evidence="5">2-(5''-triphosphoribosyl)-3'-dephospho-CoA synthase</shortName>
        <ecNumber evidence="5">2.4.2.52</ecNumber>
    </recommendedName>
</protein>
<dbReference type="EC" id="2.4.2.52" evidence="5"/>
<dbReference type="EMBL" id="VDGE01000009">
    <property type="protein sequence ID" value="TNC75071.1"/>
    <property type="molecule type" value="Genomic_DNA"/>
</dbReference>
<dbReference type="InterPro" id="IPR002736">
    <property type="entry name" value="CitG"/>
</dbReference>
<keyword evidence="4 5" id="KW-0067">ATP-binding</keyword>
<gene>
    <name evidence="5" type="primary">mdcB</name>
    <name evidence="6" type="ORF">FHI69_20600</name>
</gene>
<accession>A0A5C4NJU0</accession>
<evidence type="ECO:0000256" key="2">
    <source>
        <dbReference type="ARBA" id="ARBA00022679"/>
    </source>
</evidence>
<evidence type="ECO:0000256" key="4">
    <source>
        <dbReference type="ARBA" id="ARBA00022840"/>
    </source>
</evidence>